<feature type="domain" description="Neurotransmitter-gated ion-channel transmembrane" evidence="23">
    <location>
        <begin position="285"/>
        <end position="487"/>
    </location>
</feature>
<dbReference type="PANTHER" id="PTHR18945">
    <property type="entry name" value="NEUROTRANSMITTER GATED ION CHANNEL"/>
    <property type="match status" value="1"/>
</dbReference>
<dbReference type="InterPro" id="IPR006202">
    <property type="entry name" value="Neur_chan_lig-bd"/>
</dbReference>
<evidence type="ECO:0000313" key="25">
    <source>
        <dbReference type="RefSeq" id="XP_028990944.3"/>
    </source>
</evidence>
<feature type="transmembrane region" description="Helical" evidence="20">
    <location>
        <begin position="278"/>
        <end position="297"/>
    </location>
</feature>
<dbReference type="InterPro" id="IPR038050">
    <property type="entry name" value="Neuro_actylchol_rec"/>
</dbReference>
<evidence type="ECO:0000256" key="1">
    <source>
        <dbReference type="ARBA" id="ARBA00022448"/>
    </source>
</evidence>
<keyword evidence="5 20" id="KW-1133">Transmembrane helix</keyword>
<feature type="signal peptide" evidence="20">
    <location>
        <begin position="1"/>
        <end position="18"/>
    </location>
</feature>
<dbReference type="Pfam" id="PF02931">
    <property type="entry name" value="Neur_chan_LBD"/>
    <property type="match status" value="1"/>
</dbReference>
<dbReference type="GO" id="GO:0045211">
    <property type="term" value="C:postsynaptic membrane"/>
    <property type="evidence" value="ECO:0007669"/>
    <property type="project" value="UniProtKB-SubCell"/>
</dbReference>
<evidence type="ECO:0000256" key="6">
    <source>
        <dbReference type="ARBA" id="ARBA00023018"/>
    </source>
</evidence>
<keyword evidence="10" id="KW-0675">Receptor</keyword>
<comment type="subcellular location">
    <subcellularLocation>
        <location evidence="15">Postsynaptic cell membrane</location>
        <topology evidence="15">Multi-pass membrane protein</topology>
    </subcellularLocation>
</comment>
<dbReference type="SUPFAM" id="SSF90112">
    <property type="entry name" value="Neurotransmitter-gated ion-channel transmembrane pore"/>
    <property type="match status" value="1"/>
</dbReference>
<evidence type="ECO:0000256" key="15">
    <source>
        <dbReference type="ARBA" id="ARBA00034104"/>
    </source>
</evidence>
<comment type="catalytic activity">
    <reaction evidence="18">
        <text>Ca(2+)(in) = Ca(2+)(out)</text>
        <dbReference type="Rhea" id="RHEA:29671"/>
        <dbReference type="ChEBI" id="CHEBI:29108"/>
    </reaction>
</comment>
<dbReference type="Gene3D" id="2.70.170.10">
    <property type="entry name" value="Neurotransmitter-gated ion-channel ligand-binding domain"/>
    <property type="match status" value="1"/>
</dbReference>
<dbReference type="InParanoid" id="A0A6P7LC03"/>
<evidence type="ECO:0000256" key="4">
    <source>
        <dbReference type="ARBA" id="ARBA00022729"/>
    </source>
</evidence>
<feature type="transmembrane region" description="Helical" evidence="20">
    <location>
        <begin position="309"/>
        <end position="326"/>
    </location>
</feature>
<evidence type="ECO:0000256" key="16">
    <source>
        <dbReference type="ARBA" id="ARBA00034430"/>
    </source>
</evidence>
<dbReference type="PRINTS" id="PR00252">
    <property type="entry name" value="NRIONCHANNEL"/>
</dbReference>
<dbReference type="GO" id="GO:0005230">
    <property type="term" value="F:extracellular ligand-gated monoatomic ion channel activity"/>
    <property type="evidence" value="ECO:0007669"/>
    <property type="project" value="InterPro"/>
</dbReference>
<reference evidence="25" key="1">
    <citation type="submission" date="2025-08" db="UniProtKB">
        <authorList>
            <consortium name="RefSeq"/>
        </authorList>
    </citation>
    <scope>IDENTIFICATION</scope>
</reference>
<evidence type="ECO:0000256" key="5">
    <source>
        <dbReference type="ARBA" id="ARBA00022989"/>
    </source>
</evidence>
<feature type="domain" description="Neurotransmitter-gated ion-channel ligand-binding" evidence="22">
    <location>
        <begin position="83"/>
        <end position="277"/>
    </location>
</feature>
<evidence type="ECO:0000256" key="11">
    <source>
        <dbReference type="ARBA" id="ARBA00023180"/>
    </source>
</evidence>
<evidence type="ECO:0000256" key="10">
    <source>
        <dbReference type="ARBA" id="ARBA00023170"/>
    </source>
</evidence>
<evidence type="ECO:0000256" key="3">
    <source>
        <dbReference type="ARBA" id="ARBA00022692"/>
    </source>
</evidence>
<evidence type="ECO:0000313" key="24">
    <source>
        <dbReference type="Proteomes" id="UP000515150"/>
    </source>
</evidence>
<keyword evidence="14 20" id="KW-0407">Ion channel</keyword>
<dbReference type="InterPro" id="IPR036734">
    <property type="entry name" value="Neur_chan_lig-bd_sf"/>
</dbReference>
<evidence type="ECO:0000256" key="12">
    <source>
        <dbReference type="ARBA" id="ARBA00023257"/>
    </source>
</evidence>
<evidence type="ECO:0000256" key="17">
    <source>
        <dbReference type="ARBA" id="ARBA00036239"/>
    </source>
</evidence>
<dbReference type="FunFam" id="1.20.58.390:FF:000103">
    <property type="entry name" value="Si:ch211-256e16.10"/>
    <property type="match status" value="1"/>
</dbReference>
<evidence type="ECO:0000259" key="23">
    <source>
        <dbReference type="Pfam" id="PF02932"/>
    </source>
</evidence>
<evidence type="ECO:0000256" key="2">
    <source>
        <dbReference type="ARBA" id="ARBA00022475"/>
    </source>
</evidence>
<comment type="function">
    <text evidence="19">Forms serotonin (5-hydroxytryptamine/5-HT3)-activated cation-selective channel complexes, which when activated cause fast, depolarizing responses in neurons.</text>
</comment>
<keyword evidence="1 20" id="KW-0813">Transport</keyword>
<comment type="similarity">
    <text evidence="20">Belongs to the ligand-gated ion channel (TC 1.A.9) family.</text>
</comment>
<keyword evidence="6" id="KW-0770">Synapse</keyword>
<keyword evidence="2" id="KW-1003">Cell membrane</keyword>
<dbReference type="InterPro" id="IPR036719">
    <property type="entry name" value="Neuro-gated_channel_TM_sf"/>
</dbReference>
<dbReference type="KEGG" id="bspl:114846286"/>
<organism evidence="24 25">
    <name type="scientific">Betta splendens</name>
    <name type="common">Siamese fighting fish</name>
    <dbReference type="NCBI Taxonomy" id="158456"/>
    <lineage>
        <taxon>Eukaryota</taxon>
        <taxon>Metazoa</taxon>
        <taxon>Chordata</taxon>
        <taxon>Craniata</taxon>
        <taxon>Vertebrata</taxon>
        <taxon>Euteleostomi</taxon>
        <taxon>Actinopterygii</taxon>
        <taxon>Neopterygii</taxon>
        <taxon>Teleostei</taxon>
        <taxon>Neoteleostei</taxon>
        <taxon>Acanthomorphata</taxon>
        <taxon>Anabantaria</taxon>
        <taxon>Anabantiformes</taxon>
        <taxon>Anabantoidei</taxon>
        <taxon>Osphronemidae</taxon>
        <taxon>Betta</taxon>
    </lineage>
</organism>
<gene>
    <name evidence="25" type="primary">LOC114846286</name>
</gene>
<dbReference type="InterPro" id="IPR018000">
    <property type="entry name" value="Neurotransmitter_ion_chnl_CS"/>
</dbReference>
<evidence type="ECO:0000256" key="13">
    <source>
        <dbReference type="ARBA" id="ARBA00023286"/>
    </source>
</evidence>
<dbReference type="Gene3D" id="1.20.58.390">
    <property type="entry name" value="Neurotransmitter-gated ion-channel transmembrane domain"/>
    <property type="match status" value="1"/>
</dbReference>
<dbReference type="SUPFAM" id="SSF63712">
    <property type="entry name" value="Nicotinic receptor ligand binding domain-like"/>
    <property type="match status" value="1"/>
</dbReference>
<comment type="catalytic activity">
    <reaction evidence="17">
        <text>Na(+)(in) = Na(+)(out)</text>
        <dbReference type="Rhea" id="RHEA:34963"/>
        <dbReference type="ChEBI" id="CHEBI:29101"/>
    </reaction>
</comment>
<feature type="region of interest" description="Disordered" evidence="21">
    <location>
        <begin position="19"/>
        <end position="57"/>
    </location>
</feature>
<keyword evidence="8 20" id="KW-0472">Membrane</keyword>
<evidence type="ECO:0000256" key="19">
    <source>
        <dbReference type="ARBA" id="ARBA00037540"/>
    </source>
</evidence>
<proteinExistence type="inferred from homology"/>
<dbReference type="GO" id="GO:0004888">
    <property type="term" value="F:transmembrane signaling receptor activity"/>
    <property type="evidence" value="ECO:0007669"/>
    <property type="project" value="InterPro"/>
</dbReference>
<name>A0A6P7LC03_BETSP</name>
<accession>A0A6P7LC03</accession>
<dbReference type="GeneID" id="114846286"/>
<dbReference type="CDD" id="cd19063">
    <property type="entry name" value="LGIC_TM_5-HT3"/>
    <property type="match status" value="1"/>
</dbReference>
<dbReference type="FunFam" id="2.70.170.10:FF:000017">
    <property type="entry name" value="5-hydroxytryptamine receptor 3A"/>
    <property type="match status" value="1"/>
</dbReference>
<feature type="compositionally biased region" description="Polar residues" evidence="21">
    <location>
        <begin position="21"/>
        <end position="50"/>
    </location>
</feature>
<keyword evidence="11" id="KW-0325">Glycoprotein</keyword>
<evidence type="ECO:0000256" key="8">
    <source>
        <dbReference type="ARBA" id="ARBA00023136"/>
    </source>
</evidence>
<keyword evidence="12" id="KW-0628">Postsynaptic cell membrane</keyword>
<dbReference type="Proteomes" id="UP000515150">
    <property type="component" value="Chromosome 19"/>
</dbReference>
<dbReference type="InterPro" id="IPR006029">
    <property type="entry name" value="Neurotrans-gated_channel_TM"/>
</dbReference>
<feature type="transmembrane region" description="Helical" evidence="20">
    <location>
        <begin position="470"/>
        <end position="491"/>
    </location>
</feature>
<evidence type="ECO:0000256" key="20">
    <source>
        <dbReference type="RuleBase" id="RU000687"/>
    </source>
</evidence>
<evidence type="ECO:0000256" key="7">
    <source>
        <dbReference type="ARBA" id="ARBA00023065"/>
    </source>
</evidence>
<dbReference type="InterPro" id="IPR006201">
    <property type="entry name" value="Neur_channel"/>
</dbReference>
<keyword evidence="24" id="KW-1185">Reference proteome</keyword>
<keyword evidence="3 20" id="KW-0812">Transmembrane</keyword>
<evidence type="ECO:0000256" key="9">
    <source>
        <dbReference type="ARBA" id="ARBA00023157"/>
    </source>
</evidence>
<protein>
    <submittedName>
        <fullName evidence="25">5-hydroxytryptamine receptor 3A-like</fullName>
    </submittedName>
</protein>
<evidence type="ECO:0000256" key="14">
    <source>
        <dbReference type="ARBA" id="ARBA00023303"/>
    </source>
</evidence>
<dbReference type="InterPro" id="IPR049944">
    <property type="entry name" value="LGIC_TM_5-HT3"/>
</dbReference>
<dbReference type="PROSITE" id="PS00236">
    <property type="entry name" value="NEUROTR_ION_CHANNEL"/>
    <property type="match status" value="1"/>
</dbReference>
<keyword evidence="13" id="KW-1071">Ligand-gated ion channel</keyword>
<sequence length="496" mass="56896">MMLAGFLFLLLLTGGTTSTTEQPDLQATTEDTEPGGTTSTTEQPDLQATTEDTEPDFKDTKKCSYDDVINHLKLNQTNSLLTLSRPVKDFMDPTIVYIQFILYAILDVRESDQSFIPYVWISMEWSNDHIEWDEKRFCGIKRIIVPTELLWKPDITIKEITEKEKTPPSPYLLIESDGWVKYRSDQVLISTCGMQVYKFPFDTQRCNLSFRSIMHSDEEISFNTNPNIATVTAWSHAIMANHSEWRLLSITPNKITVNNFGLNHSTIVYTISMQRRPVLYLVSFILPVVFFLCLDFASFLISDTGGEKLSFKITVLLAITVMQLILNEILPSSSDRIPLIAVYCIGIFTMMLLSLLETIVVMYLLQKDPAEQFNKDDEDRSLSEDCTDRQSESRVRNKWTFCVCDADEPPTQALPENEGSSNKTEVSRTLEKVSDDLRKMEKTISLFSNGSKKEGRKLYWIRVTKRINKVFFVCYVTATVVFLIIIFTLWLTDDNE</sequence>
<feature type="transmembrane region" description="Helical" evidence="20">
    <location>
        <begin position="338"/>
        <end position="365"/>
    </location>
</feature>
<dbReference type="RefSeq" id="XP_028990944.3">
    <property type="nucleotide sequence ID" value="XM_029135111.3"/>
</dbReference>
<comment type="catalytic activity">
    <reaction evidence="16">
        <text>K(+)(in) = K(+)(out)</text>
        <dbReference type="Rhea" id="RHEA:29463"/>
        <dbReference type="ChEBI" id="CHEBI:29103"/>
    </reaction>
</comment>
<evidence type="ECO:0000259" key="22">
    <source>
        <dbReference type="Pfam" id="PF02931"/>
    </source>
</evidence>
<keyword evidence="9" id="KW-1015">Disulfide bond</keyword>
<dbReference type="AlphaFoldDB" id="A0A6P7LC03"/>
<feature type="chain" id="PRO_5041016433" evidence="20">
    <location>
        <begin position="19"/>
        <end position="496"/>
    </location>
</feature>
<dbReference type="OrthoDB" id="6097796at2759"/>
<keyword evidence="7 20" id="KW-0406">Ion transport</keyword>
<keyword evidence="4 20" id="KW-0732">Signal</keyword>
<evidence type="ECO:0000256" key="21">
    <source>
        <dbReference type="SAM" id="MobiDB-lite"/>
    </source>
</evidence>
<evidence type="ECO:0000256" key="18">
    <source>
        <dbReference type="ARBA" id="ARBA00036634"/>
    </source>
</evidence>
<dbReference type="Pfam" id="PF02932">
    <property type="entry name" value="Neur_chan_memb"/>
    <property type="match status" value="1"/>
</dbReference>